<dbReference type="Pfam" id="PF03109">
    <property type="entry name" value="ABC1"/>
    <property type="match status" value="1"/>
</dbReference>
<dbReference type="InterPro" id="IPR051409">
    <property type="entry name" value="Atypical_kinase_ADCK"/>
</dbReference>
<dbReference type="PANTHER" id="PTHR43851:SF3">
    <property type="entry name" value="COENZYME Q8"/>
    <property type="match status" value="1"/>
</dbReference>
<dbReference type="Proteomes" id="UP001255856">
    <property type="component" value="Unassembled WGS sequence"/>
</dbReference>
<protein>
    <recommendedName>
        <fullName evidence="5">ABC1 atypical kinase-like domain-containing protein</fullName>
    </recommendedName>
</protein>
<dbReference type="InterPro" id="IPR011009">
    <property type="entry name" value="Kinase-like_dom_sf"/>
</dbReference>
<keyword evidence="2" id="KW-0808">Transferase</keyword>
<organism evidence="6 7">
    <name type="scientific">Prototheca wickerhamii</name>
    <dbReference type="NCBI Taxonomy" id="3111"/>
    <lineage>
        <taxon>Eukaryota</taxon>
        <taxon>Viridiplantae</taxon>
        <taxon>Chlorophyta</taxon>
        <taxon>core chlorophytes</taxon>
        <taxon>Trebouxiophyceae</taxon>
        <taxon>Chlorellales</taxon>
        <taxon>Chlorellaceae</taxon>
        <taxon>Prototheca</taxon>
    </lineage>
</organism>
<dbReference type="AlphaFoldDB" id="A0AAD9IML1"/>
<dbReference type="GO" id="GO:0005524">
    <property type="term" value="F:ATP binding"/>
    <property type="evidence" value="ECO:0007669"/>
    <property type="project" value="UniProtKB-KW"/>
</dbReference>
<evidence type="ECO:0000313" key="7">
    <source>
        <dbReference type="Proteomes" id="UP001255856"/>
    </source>
</evidence>
<evidence type="ECO:0000256" key="1">
    <source>
        <dbReference type="ARBA" id="ARBA00009670"/>
    </source>
</evidence>
<dbReference type="GO" id="GO:0016740">
    <property type="term" value="F:transferase activity"/>
    <property type="evidence" value="ECO:0007669"/>
    <property type="project" value="UniProtKB-KW"/>
</dbReference>
<gene>
    <name evidence="6" type="ORF">QBZ16_002732</name>
</gene>
<evidence type="ECO:0000259" key="5">
    <source>
        <dbReference type="Pfam" id="PF03109"/>
    </source>
</evidence>
<evidence type="ECO:0000313" key="6">
    <source>
        <dbReference type="EMBL" id="KAK2079042.1"/>
    </source>
</evidence>
<evidence type="ECO:0000256" key="3">
    <source>
        <dbReference type="ARBA" id="ARBA00022741"/>
    </source>
</evidence>
<dbReference type="SUPFAM" id="SSF56112">
    <property type="entry name" value="Protein kinase-like (PK-like)"/>
    <property type="match status" value="1"/>
</dbReference>
<name>A0AAD9IML1_PROWI</name>
<sequence>MQASTSARVFAPKERAVPSSAIGRALGFAGLGASLAFGAARESVSRAFRGEQAPAGVSEANAERLAEALCRMRGAALKLGQMLSIQDDAMLPPGLQAALERVRAGADVMPRKQLEQALTSELGPNWRSRLADFDPQPVAAASIGQVHRGRLHDGRAVAIKVQYPGVAKSIESDVDNLVRVVKYTSVLPSTLFVGQLSRVAKRELALECDFRHEAAAQARYKRLVEGAEDLPLPLRVPAVVPELSGDAVIATEWVPGVHLDRVAELDQATRDAVGTALLDLTLRELADWRFMQTDPNWGNLLFDPATHTLGLIDFGACRDFPDDFVHEYLQMVAACAARDREGMIRHSVAMGFLTGEEDNVMLDAHCETGAVVGVPFGTPGLYDFATHSALTKRVTELGAVMLKHRLTPPPEESYSLHRKLSGAFLACIKLKARVPCQEIFQKTLRRARQQGLGAGVQAGDALKTPPTSS</sequence>
<dbReference type="InterPro" id="IPR004147">
    <property type="entry name" value="ABC1_dom"/>
</dbReference>
<keyword evidence="4" id="KW-0067">ATP-binding</keyword>
<dbReference type="InterPro" id="IPR034646">
    <property type="entry name" value="ADCK3_dom"/>
</dbReference>
<keyword evidence="3" id="KW-0547">Nucleotide-binding</keyword>
<proteinExistence type="inferred from homology"/>
<dbReference type="PANTHER" id="PTHR43851">
    <property type="match status" value="1"/>
</dbReference>
<dbReference type="GO" id="GO:0006744">
    <property type="term" value="P:ubiquinone biosynthetic process"/>
    <property type="evidence" value="ECO:0007669"/>
    <property type="project" value="TreeGrafter"/>
</dbReference>
<feature type="domain" description="ABC1 atypical kinase-like" evidence="5">
    <location>
        <begin position="102"/>
        <end position="346"/>
    </location>
</feature>
<dbReference type="CDD" id="cd13970">
    <property type="entry name" value="ABC1_ADCK3"/>
    <property type="match status" value="1"/>
</dbReference>
<comment type="similarity">
    <text evidence="1">Belongs to the protein kinase superfamily. ADCK protein kinase family.</text>
</comment>
<reference evidence="6" key="1">
    <citation type="submission" date="2021-01" db="EMBL/GenBank/DDBJ databases">
        <authorList>
            <person name="Eckstrom K.M.E."/>
        </authorList>
    </citation>
    <scope>NUCLEOTIDE SEQUENCE</scope>
    <source>
        <strain evidence="6">UVCC 0001</strain>
    </source>
</reference>
<comment type="caution">
    <text evidence="6">The sequence shown here is derived from an EMBL/GenBank/DDBJ whole genome shotgun (WGS) entry which is preliminary data.</text>
</comment>
<keyword evidence="7" id="KW-1185">Reference proteome</keyword>
<evidence type="ECO:0000256" key="2">
    <source>
        <dbReference type="ARBA" id="ARBA00022679"/>
    </source>
</evidence>
<dbReference type="EMBL" id="JASFZW010000003">
    <property type="protein sequence ID" value="KAK2079042.1"/>
    <property type="molecule type" value="Genomic_DNA"/>
</dbReference>
<accession>A0AAD9IML1</accession>
<evidence type="ECO:0000256" key="4">
    <source>
        <dbReference type="ARBA" id="ARBA00022840"/>
    </source>
</evidence>